<dbReference type="GO" id="GO:0003682">
    <property type="term" value="F:chromatin binding"/>
    <property type="evidence" value="ECO:0007669"/>
    <property type="project" value="InterPro"/>
</dbReference>
<accession>A0A8S0PBR0</accession>
<dbReference type="Pfam" id="PF06047">
    <property type="entry name" value="Nkap_C"/>
    <property type="match status" value="1"/>
</dbReference>
<comment type="similarity">
    <text evidence="1">Belongs to the NKAP family.</text>
</comment>
<protein>
    <submittedName>
        <fullName evidence="4">UPF0396 protein</fullName>
    </submittedName>
</protein>
<dbReference type="AlphaFoldDB" id="A0A8S0PBR0"/>
<feature type="domain" description="NF-kappa-B-activating protein C-terminal" evidence="3">
    <location>
        <begin position="191"/>
        <end position="271"/>
    </location>
</feature>
<feature type="compositionally biased region" description="Acidic residues" evidence="2">
    <location>
        <begin position="89"/>
        <end position="100"/>
    </location>
</feature>
<evidence type="ECO:0000313" key="5">
    <source>
        <dbReference type="Proteomes" id="UP000594638"/>
    </source>
</evidence>
<dbReference type="OrthoDB" id="273141at2759"/>
<feature type="region of interest" description="Disordered" evidence="2">
    <location>
        <begin position="21"/>
        <end position="154"/>
    </location>
</feature>
<dbReference type="InterPro" id="IPR040466">
    <property type="entry name" value="NKAP"/>
</dbReference>
<dbReference type="GO" id="GO:0010468">
    <property type="term" value="P:regulation of gene expression"/>
    <property type="evidence" value="ECO:0007669"/>
    <property type="project" value="TreeGrafter"/>
</dbReference>
<comment type="caution">
    <text evidence="4">The sequence shown here is derived from an EMBL/GenBank/DDBJ whole genome shotgun (WGS) entry which is preliminary data.</text>
</comment>
<evidence type="ECO:0000256" key="2">
    <source>
        <dbReference type="SAM" id="MobiDB-lite"/>
    </source>
</evidence>
<keyword evidence="5" id="KW-1185">Reference proteome</keyword>
<dbReference type="InterPro" id="IPR009269">
    <property type="entry name" value="NKAP_C"/>
</dbReference>
<evidence type="ECO:0000256" key="1">
    <source>
        <dbReference type="ARBA" id="ARBA00009313"/>
    </source>
</evidence>
<dbReference type="Gramene" id="OE9A121444T1">
    <property type="protein sequence ID" value="OE9A121444C1"/>
    <property type="gene ID" value="OE9A121444"/>
</dbReference>
<gene>
    <name evidence="4" type="ORF">OLEA9_A121444</name>
</gene>
<feature type="compositionally biased region" description="Basic residues" evidence="2">
    <location>
        <begin position="67"/>
        <end position="84"/>
    </location>
</feature>
<evidence type="ECO:0000313" key="4">
    <source>
        <dbReference type="EMBL" id="CAA2938931.1"/>
    </source>
</evidence>
<dbReference type="Proteomes" id="UP000594638">
    <property type="component" value="Unassembled WGS sequence"/>
</dbReference>
<organism evidence="4 5">
    <name type="scientific">Olea europaea subsp. europaea</name>
    <dbReference type="NCBI Taxonomy" id="158383"/>
    <lineage>
        <taxon>Eukaryota</taxon>
        <taxon>Viridiplantae</taxon>
        <taxon>Streptophyta</taxon>
        <taxon>Embryophyta</taxon>
        <taxon>Tracheophyta</taxon>
        <taxon>Spermatophyta</taxon>
        <taxon>Magnoliopsida</taxon>
        <taxon>eudicotyledons</taxon>
        <taxon>Gunneridae</taxon>
        <taxon>Pentapetalae</taxon>
        <taxon>asterids</taxon>
        <taxon>lamiids</taxon>
        <taxon>Lamiales</taxon>
        <taxon>Oleaceae</taxon>
        <taxon>Oleeae</taxon>
        <taxon>Olea</taxon>
    </lineage>
</organism>
<sequence length="295" mass="33069">MATTGTVALLPIILRTLDVARGPLKPYSSTEEIGIDDSLSRKKRKSRKLNSRRRRRSKSVSEIERGKSKRSGRRRKKSNTRRRSNSSESETDESETEDSDASDHVSQRRGSSPLKKARRKESDNESSNADESSSDSEIDGKTAKQKVDEAEVRDKSKAELFKELIESRKKLTGNEQDVGLMPLPTAEGHISYGGALRPGEGDAIAQYVQRSKHIPHIGEVGLSAEEIQKFETLGYVMSGSRHQRMNAIRIRKANQVYSAEDKRALAMLSNFSLTNFNYASIREFKDQKSTSTTFV</sequence>
<reference evidence="4 5" key="1">
    <citation type="submission" date="2019-12" db="EMBL/GenBank/DDBJ databases">
        <authorList>
            <person name="Alioto T."/>
            <person name="Alioto T."/>
            <person name="Gomez Garrido J."/>
        </authorList>
    </citation>
    <scope>NUCLEOTIDE SEQUENCE [LARGE SCALE GENOMIC DNA]</scope>
</reference>
<proteinExistence type="inferred from homology"/>
<dbReference type="EMBL" id="CACTIH010000040">
    <property type="protein sequence ID" value="CAA2938931.1"/>
    <property type="molecule type" value="Genomic_DNA"/>
</dbReference>
<dbReference type="GO" id="GO:0005634">
    <property type="term" value="C:nucleus"/>
    <property type="evidence" value="ECO:0007669"/>
    <property type="project" value="TreeGrafter"/>
</dbReference>
<evidence type="ECO:0000259" key="3">
    <source>
        <dbReference type="Pfam" id="PF06047"/>
    </source>
</evidence>
<feature type="compositionally biased region" description="Basic and acidic residues" evidence="2">
    <location>
        <begin position="138"/>
        <end position="154"/>
    </location>
</feature>
<feature type="compositionally biased region" description="Basic residues" evidence="2">
    <location>
        <begin position="41"/>
        <end position="58"/>
    </location>
</feature>
<dbReference type="PANTHER" id="PTHR13087:SF0">
    <property type="entry name" value="NFKB ACTIVATING PROTEIN LIKE"/>
    <property type="match status" value="1"/>
</dbReference>
<dbReference type="PANTHER" id="PTHR13087">
    <property type="entry name" value="NF-KAPPA B ACTIVATING PROTEIN"/>
    <property type="match status" value="1"/>
</dbReference>
<name>A0A8S0PBR0_OLEEU</name>